<name>A0AAP2W816_9EURY</name>
<reference evidence="2 3" key="1">
    <citation type="submission" date="2017-11" db="EMBL/GenBank/DDBJ databases">
        <title>Isolation and Characterization of Family Methanocellaceae Species from Potential Methane Hydrate Area Offshore Southwestern Taiwan.</title>
        <authorList>
            <person name="Zhang W.-L."/>
            <person name="Chen W.-C."/>
            <person name="Lai M.-C."/>
            <person name="Chen S.-C."/>
        </authorList>
    </citation>
    <scope>NUCLEOTIDE SEQUENCE [LARGE SCALE GENOMIC DNA]</scope>
    <source>
        <strain evidence="2 3">CWC-04</strain>
    </source>
</reference>
<dbReference type="EMBL" id="PGCK01000011">
    <property type="protein sequence ID" value="MCD1295814.1"/>
    <property type="molecule type" value="Genomic_DNA"/>
</dbReference>
<gene>
    <name evidence="2" type="ORF">CUJ83_12485</name>
</gene>
<keyword evidence="3" id="KW-1185">Reference proteome</keyword>
<feature type="region of interest" description="Disordered" evidence="1">
    <location>
        <begin position="1"/>
        <end position="32"/>
    </location>
</feature>
<organism evidence="2 3">
    <name type="scientific">Methanooceanicella nereidis</name>
    <dbReference type="NCBI Taxonomy" id="2052831"/>
    <lineage>
        <taxon>Archaea</taxon>
        <taxon>Methanobacteriati</taxon>
        <taxon>Methanobacteriota</taxon>
        <taxon>Stenosarchaea group</taxon>
        <taxon>Methanomicrobia</taxon>
        <taxon>Methanocellales</taxon>
        <taxon>Methanocellaceae</taxon>
        <taxon>Methanooceanicella</taxon>
    </lineage>
</organism>
<protein>
    <submittedName>
        <fullName evidence="2">Uncharacterized protein</fullName>
    </submittedName>
</protein>
<evidence type="ECO:0000313" key="3">
    <source>
        <dbReference type="Proteomes" id="UP001320159"/>
    </source>
</evidence>
<accession>A0AAP2W816</accession>
<dbReference type="RefSeq" id="WP_230742670.1">
    <property type="nucleotide sequence ID" value="NZ_PGCK01000011.1"/>
</dbReference>
<dbReference type="AlphaFoldDB" id="A0AAP2W816"/>
<evidence type="ECO:0000313" key="2">
    <source>
        <dbReference type="EMBL" id="MCD1295814.1"/>
    </source>
</evidence>
<sequence length="113" mass="13457">MAKQSRLHEHSDKAKKEKKKMDIVPPREELSTSEEVLRSGRVYYAEDRDMELEGVNAAHQYITTPEYMQDLQHGVVTWVEAARSEKSINEEIDRYFERQKREKKTKKTPQYEL</sequence>
<dbReference type="Proteomes" id="UP001320159">
    <property type="component" value="Unassembled WGS sequence"/>
</dbReference>
<evidence type="ECO:0000256" key="1">
    <source>
        <dbReference type="SAM" id="MobiDB-lite"/>
    </source>
</evidence>
<comment type="caution">
    <text evidence="2">The sequence shown here is derived from an EMBL/GenBank/DDBJ whole genome shotgun (WGS) entry which is preliminary data.</text>
</comment>
<proteinExistence type="predicted"/>